<name>A0A1A8Z4T2_PLAOA</name>
<dbReference type="EMBL" id="FLRD01000107">
    <property type="protein sequence ID" value="SBT38079.1"/>
    <property type="molecule type" value="Genomic_DNA"/>
</dbReference>
<evidence type="ECO:0000313" key="7">
    <source>
        <dbReference type="Proteomes" id="UP000078555"/>
    </source>
</evidence>
<dbReference type="GO" id="GO:0003723">
    <property type="term" value="F:RNA binding"/>
    <property type="evidence" value="ECO:0007669"/>
    <property type="project" value="TreeGrafter"/>
</dbReference>
<dbReference type="PANTHER" id="PTHR13031">
    <property type="entry name" value="RIBONUCLEASE P SUBUNIT P30"/>
    <property type="match status" value="1"/>
</dbReference>
<sequence>MYVDLHLKYISAKNAKELLQKSLNSGYSIVAISINYGVNSNNLLNEKWKVVNCISCNRNNITKKSEWESSVNYFISEADYEDTMDKYLSKINCNIEENYILINRANTLSIKNICDDFMLHKKNEVSDAELKQLYSYLKAVCGNGDSIGIGDMNASKCASIGDIPLNPVNNGSMASGTRMEGHPFLLSKNTSTYILRRLNIKYEDATKMDYHKFLRENAFDLIAIEVSLPEEVCSAANKFDCDIIFFNLRKCFFSLKRSDVQNALEKGIFFEISSLNSISEDIQCHYFSLNVNNLLSIVPLNRLIVSSGSIKESEVIEPLHFLRLFFNFNTLSYKDLIGCITTVPLACIQRASVRKSLNTAVFYK</sequence>
<evidence type="ECO:0000313" key="6">
    <source>
        <dbReference type="Proteomes" id="UP000078550"/>
    </source>
</evidence>
<dbReference type="GO" id="GO:0008033">
    <property type="term" value="P:tRNA processing"/>
    <property type="evidence" value="ECO:0007669"/>
    <property type="project" value="UniProtKB-KW"/>
</dbReference>
<reference evidence="6" key="2">
    <citation type="submission" date="2016-05" db="EMBL/GenBank/DDBJ databases">
        <authorList>
            <person name="Naeem Raeece"/>
        </authorList>
    </citation>
    <scope>NUCLEOTIDE SEQUENCE [LARGE SCALE GENOMIC DNA]</scope>
</reference>
<dbReference type="InterPro" id="IPR016195">
    <property type="entry name" value="Pol/histidinol_Pase-like"/>
</dbReference>
<accession>A0A1A8Z4T2</accession>
<reference evidence="5" key="1">
    <citation type="submission" date="2016-05" db="EMBL/GenBank/DDBJ databases">
        <authorList>
            <person name="Lavstsen T."/>
            <person name="Jespersen J.S."/>
        </authorList>
    </citation>
    <scope>NUCLEOTIDE SEQUENCE [LARGE SCALE GENOMIC DNA]</scope>
</reference>
<dbReference type="GO" id="GO:0005655">
    <property type="term" value="C:nucleolar ribonuclease P complex"/>
    <property type="evidence" value="ECO:0007669"/>
    <property type="project" value="TreeGrafter"/>
</dbReference>
<proteinExistence type="inferred from homology"/>
<dbReference type="Proteomes" id="UP000078550">
    <property type="component" value="Unassembled WGS sequence"/>
</dbReference>
<dbReference type="SUPFAM" id="SSF89550">
    <property type="entry name" value="PHP domain-like"/>
    <property type="match status" value="1"/>
</dbReference>
<dbReference type="EMBL" id="FLRE01000140">
    <property type="protein sequence ID" value="SBT38812.1"/>
    <property type="molecule type" value="Genomic_DNA"/>
</dbReference>
<keyword evidence="3" id="KW-0819">tRNA processing</keyword>
<dbReference type="Gene3D" id="3.20.20.140">
    <property type="entry name" value="Metal-dependent hydrolases"/>
    <property type="match status" value="1"/>
</dbReference>
<gene>
    <name evidence="4" type="ORF">POVWA1_037260</name>
    <name evidence="5" type="ORF">POVWA2_036490</name>
</gene>
<keyword evidence="7" id="KW-1185">Reference proteome</keyword>
<evidence type="ECO:0000313" key="4">
    <source>
        <dbReference type="EMBL" id="SBT38079.1"/>
    </source>
</evidence>
<comment type="subcellular location">
    <subcellularLocation>
        <location evidence="1">Nucleus</location>
    </subcellularLocation>
</comment>
<protein>
    <submittedName>
        <fullName evidence="5">Ribonuclease P/MRP protein subunit RPP1, putative (RPP1)</fullName>
    </submittedName>
</protein>
<dbReference type="InterPro" id="IPR002738">
    <property type="entry name" value="RNase_P_p30"/>
</dbReference>
<reference evidence="7" key="3">
    <citation type="submission" date="2016-05" db="EMBL/GenBank/DDBJ databases">
        <authorList>
            <person name="Naeem R."/>
        </authorList>
    </citation>
    <scope>NUCLEOTIDE SEQUENCE [LARGE SCALE GENOMIC DNA]</scope>
</reference>
<evidence type="ECO:0000313" key="5">
    <source>
        <dbReference type="EMBL" id="SBT38812.1"/>
    </source>
</evidence>
<dbReference type="Pfam" id="PF01876">
    <property type="entry name" value="RNase_P_p30"/>
    <property type="match status" value="1"/>
</dbReference>
<evidence type="ECO:0000256" key="3">
    <source>
        <dbReference type="ARBA" id="ARBA00022694"/>
    </source>
</evidence>
<organism evidence="5 6">
    <name type="scientific">Plasmodium ovale wallikeri</name>
    <dbReference type="NCBI Taxonomy" id="864142"/>
    <lineage>
        <taxon>Eukaryota</taxon>
        <taxon>Sar</taxon>
        <taxon>Alveolata</taxon>
        <taxon>Apicomplexa</taxon>
        <taxon>Aconoidasida</taxon>
        <taxon>Haemosporida</taxon>
        <taxon>Plasmodiidae</taxon>
        <taxon>Plasmodium</taxon>
        <taxon>Plasmodium (Plasmodium)</taxon>
    </lineage>
</organism>
<dbReference type="AlphaFoldDB" id="A0A1A8Z4T2"/>
<comment type="similarity">
    <text evidence="2">Belongs to the eukaryotic/archaeal RNase P protein component 3 family.</text>
</comment>
<evidence type="ECO:0000256" key="1">
    <source>
        <dbReference type="ARBA" id="ARBA00004123"/>
    </source>
</evidence>
<dbReference type="PANTHER" id="PTHR13031:SF0">
    <property type="entry name" value="RIBONUCLEASE P PROTEIN SUBUNIT P30"/>
    <property type="match status" value="1"/>
</dbReference>
<dbReference type="Proteomes" id="UP000078555">
    <property type="component" value="Unassembled WGS sequence"/>
</dbReference>
<evidence type="ECO:0000256" key="2">
    <source>
        <dbReference type="ARBA" id="ARBA00007331"/>
    </source>
</evidence>